<evidence type="ECO:0000313" key="3">
    <source>
        <dbReference type="Proteomes" id="UP000603904"/>
    </source>
</evidence>
<dbReference type="SUPFAM" id="SSF55729">
    <property type="entry name" value="Acyl-CoA N-acyltransferases (Nat)"/>
    <property type="match status" value="1"/>
</dbReference>
<dbReference type="InterPro" id="IPR016181">
    <property type="entry name" value="Acyl_CoA_acyltransferase"/>
</dbReference>
<evidence type="ECO:0000313" key="2">
    <source>
        <dbReference type="EMBL" id="GIH42106.1"/>
    </source>
</evidence>
<dbReference type="InterPro" id="IPR038740">
    <property type="entry name" value="BioF2-like_GNAT_dom"/>
</dbReference>
<organism evidence="2 3">
    <name type="scientific">Microbispora corallina</name>
    <dbReference type="NCBI Taxonomy" id="83302"/>
    <lineage>
        <taxon>Bacteria</taxon>
        <taxon>Bacillati</taxon>
        <taxon>Actinomycetota</taxon>
        <taxon>Actinomycetes</taxon>
        <taxon>Streptosporangiales</taxon>
        <taxon>Streptosporangiaceae</taxon>
        <taxon>Microbispora</taxon>
    </lineage>
</organism>
<sequence length="358" mass="40271">MRITVIHPRELGEPELARWRKFQDADPEQDNPFLCPEFVRTVGELRPYVRVAVVEDGSGIGGFFPFERHPLGIGKPVAAGLTDLQGMVYAAGLELDARGLLRAAGLSAWEFDHLHVGQPVFAPYHGSRHPSPVIDLDEGYEAYLAGLRRRSPTTHRMTRYKRNRLGREVGEVRHVAESGDTAALHELLKWKSAQYRRTGRTDRFAHPWIVELVERLHALRTDRFAGSLSLLYAGDEVVAGHFGLRTGSQLCTWFPAYDVRFGKYSPGLLQHLGMAEDFAAMGLRHIDMGRGEKDYKESLKTRDLEVAEGRVARATPGAAAHWLLRVPPRALRNTVLATPFLRDQADRVLKGYARLVRK</sequence>
<feature type="domain" description="BioF2-like acetyltransferase" evidence="1">
    <location>
        <begin position="156"/>
        <end position="297"/>
    </location>
</feature>
<name>A0ABQ4G4W0_9ACTN</name>
<comment type="caution">
    <text evidence="2">The sequence shown here is derived from an EMBL/GenBank/DDBJ whole genome shotgun (WGS) entry which is preliminary data.</text>
</comment>
<proteinExistence type="predicted"/>
<keyword evidence="3" id="KW-1185">Reference proteome</keyword>
<dbReference type="RefSeq" id="WP_204059373.1">
    <property type="nucleotide sequence ID" value="NZ_BAAAGP010000007.1"/>
</dbReference>
<evidence type="ECO:0000259" key="1">
    <source>
        <dbReference type="Pfam" id="PF13480"/>
    </source>
</evidence>
<reference evidence="2 3" key="1">
    <citation type="submission" date="2021-01" db="EMBL/GenBank/DDBJ databases">
        <title>Whole genome shotgun sequence of Microbispora corallina NBRC 16416.</title>
        <authorList>
            <person name="Komaki H."/>
            <person name="Tamura T."/>
        </authorList>
    </citation>
    <scope>NUCLEOTIDE SEQUENCE [LARGE SCALE GENOMIC DNA]</scope>
    <source>
        <strain evidence="2 3">NBRC 16416</strain>
    </source>
</reference>
<gene>
    <name evidence="2" type="ORF">Mco01_51060</name>
</gene>
<dbReference type="Pfam" id="PF13480">
    <property type="entry name" value="Acetyltransf_6"/>
    <property type="match status" value="1"/>
</dbReference>
<protein>
    <recommendedName>
        <fullName evidence="1">BioF2-like acetyltransferase domain-containing protein</fullName>
    </recommendedName>
</protein>
<accession>A0ABQ4G4W0</accession>
<dbReference type="Proteomes" id="UP000603904">
    <property type="component" value="Unassembled WGS sequence"/>
</dbReference>
<dbReference type="Gene3D" id="3.40.630.30">
    <property type="match status" value="1"/>
</dbReference>
<dbReference type="EMBL" id="BOOC01000028">
    <property type="protein sequence ID" value="GIH42106.1"/>
    <property type="molecule type" value="Genomic_DNA"/>
</dbReference>